<keyword evidence="4 6" id="KW-0238">DNA-binding</keyword>
<dbReference type="Pfam" id="PF00486">
    <property type="entry name" value="Trans_reg_C"/>
    <property type="match status" value="1"/>
</dbReference>
<keyword evidence="3" id="KW-0805">Transcription regulation</keyword>
<proteinExistence type="inferred from homology"/>
<dbReference type="CDD" id="cd15831">
    <property type="entry name" value="BTAD"/>
    <property type="match status" value="1"/>
</dbReference>
<dbReference type="SUPFAM" id="SSF46894">
    <property type="entry name" value="C-terminal effector domain of the bipartite response regulators"/>
    <property type="match status" value="1"/>
</dbReference>
<evidence type="ECO:0000256" key="3">
    <source>
        <dbReference type="ARBA" id="ARBA00023015"/>
    </source>
</evidence>
<reference evidence="8 9" key="1">
    <citation type="submission" date="2024-06" db="EMBL/GenBank/DDBJ databases">
        <title>The Natural Products Discovery Center: Release of the First 8490 Sequenced Strains for Exploring Actinobacteria Biosynthetic Diversity.</title>
        <authorList>
            <person name="Kalkreuter E."/>
            <person name="Kautsar S.A."/>
            <person name="Yang D."/>
            <person name="Bader C.D."/>
            <person name="Teijaro C.N."/>
            <person name="Fluegel L."/>
            <person name="Davis C.M."/>
            <person name="Simpson J.R."/>
            <person name="Lauterbach L."/>
            <person name="Steele A.D."/>
            <person name="Gui C."/>
            <person name="Meng S."/>
            <person name="Li G."/>
            <person name="Viehrig K."/>
            <person name="Ye F."/>
            <person name="Su P."/>
            <person name="Kiefer A.F."/>
            <person name="Nichols A."/>
            <person name="Cepeda A.J."/>
            <person name="Yan W."/>
            <person name="Fan B."/>
            <person name="Jiang Y."/>
            <person name="Adhikari A."/>
            <person name="Zheng C.-J."/>
            <person name="Schuster L."/>
            <person name="Cowan T.M."/>
            <person name="Smanski M.J."/>
            <person name="Chevrette M.G."/>
            <person name="De Carvalho L.P.S."/>
            <person name="Shen B."/>
        </authorList>
    </citation>
    <scope>NUCLEOTIDE SEQUENCE [LARGE SCALE GENOMIC DNA]</scope>
    <source>
        <strain evidence="8 9">NPDC000632</strain>
    </source>
</reference>
<evidence type="ECO:0000256" key="5">
    <source>
        <dbReference type="ARBA" id="ARBA00023163"/>
    </source>
</evidence>
<evidence type="ECO:0000259" key="7">
    <source>
        <dbReference type="PROSITE" id="PS51755"/>
    </source>
</evidence>
<evidence type="ECO:0000256" key="2">
    <source>
        <dbReference type="ARBA" id="ARBA00023012"/>
    </source>
</evidence>
<feature type="domain" description="OmpR/PhoB-type" evidence="7">
    <location>
        <begin position="1"/>
        <end position="78"/>
    </location>
</feature>
<evidence type="ECO:0000313" key="9">
    <source>
        <dbReference type="Proteomes" id="UP001490330"/>
    </source>
</evidence>
<keyword evidence="2" id="KW-0902">Two-component regulatory system</keyword>
<comment type="similarity">
    <text evidence="1">Belongs to the AfsR/DnrI/RedD regulatory family.</text>
</comment>
<dbReference type="InterPro" id="IPR003593">
    <property type="entry name" value="AAA+_ATPase"/>
</dbReference>
<dbReference type="InterPro" id="IPR016032">
    <property type="entry name" value="Sig_transdc_resp-reg_C-effctor"/>
</dbReference>
<dbReference type="InterPro" id="IPR041664">
    <property type="entry name" value="AAA_16"/>
</dbReference>
<dbReference type="InterPro" id="IPR051677">
    <property type="entry name" value="AfsR-DnrI-RedD_regulator"/>
</dbReference>
<evidence type="ECO:0000256" key="6">
    <source>
        <dbReference type="PROSITE-ProRule" id="PRU01091"/>
    </source>
</evidence>
<keyword evidence="9" id="KW-1185">Reference proteome</keyword>
<accession>A0ABV1VEE5</accession>
<protein>
    <submittedName>
        <fullName evidence="8">BTAD domain-containing putative transcriptional regulator</fullName>
    </submittedName>
</protein>
<evidence type="ECO:0000313" key="8">
    <source>
        <dbReference type="EMBL" id="MER6904867.1"/>
    </source>
</evidence>
<dbReference type="PANTHER" id="PTHR35807:SF1">
    <property type="entry name" value="TRANSCRIPTIONAL REGULATOR REDD"/>
    <property type="match status" value="1"/>
</dbReference>
<evidence type="ECO:0000256" key="1">
    <source>
        <dbReference type="ARBA" id="ARBA00005820"/>
    </source>
</evidence>
<keyword evidence="5" id="KW-0804">Transcription</keyword>
<gene>
    <name evidence="8" type="ORF">ABT322_13990</name>
</gene>
<dbReference type="InterPro" id="IPR036388">
    <property type="entry name" value="WH-like_DNA-bd_sf"/>
</dbReference>
<dbReference type="Gene3D" id="3.40.50.300">
    <property type="entry name" value="P-loop containing nucleotide triphosphate hydrolases"/>
    <property type="match status" value="1"/>
</dbReference>
<dbReference type="PANTHER" id="PTHR35807">
    <property type="entry name" value="TRANSCRIPTIONAL REGULATOR REDD-RELATED"/>
    <property type="match status" value="1"/>
</dbReference>
<dbReference type="SMART" id="SM00382">
    <property type="entry name" value="AAA"/>
    <property type="match status" value="1"/>
</dbReference>
<feature type="DNA-binding region" description="OmpR/PhoB-type" evidence="6">
    <location>
        <begin position="1"/>
        <end position="78"/>
    </location>
</feature>
<dbReference type="EMBL" id="JBEPCV010000011">
    <property type="protein sequence ID" value="MER6904867.1"/>
    <property type="molecule type" value="Genomic_DNA"/>
</dbReference>
<dbReference type="Gene3D" id="1.10.10.10">
    <property type="entry name" value="Winged helix-like DNA-binding domain superfamily/Winged helix DNA-binding domain"/>
    <property type="match status" value="1"/>
</dbReference>
<dbReference type="PRINTS" id="PR00364">
    <property type="entry name" value="DISEASERSIST"/>
</dbReference>
<name>A0ABV1VEE5_9ACTN</name>
<dbReference type="Gene3D" id="1.25.40.10">
    <property type="entry name" value="Tetratricopeptide repeat domain"/>
    <property type="match status" value="1"/>
</dbReference>
<evidence type="ECO:0000256" key="4">
    <source>
        <dbReference type="ARBA" id="ARBA00023125"/>
    </source>
</evidence>
<dbReference type="SUPFAM" id="SSF48452">
    <property type="entry name" value="TPR-like"/>
    <property type="match status" value="1"/>
</dbReference>
<dbReference type="RefSeq" id="WP_350720436.1">
    <property type="nucleotide sequence ID" value="NZ_JBEPCO010000019.1"/>
</dbReference>
<dbReference type="InterPro" id="IPR005158">
    <property type="entry name" value="BTAD"/>
</dbReference>
<comment type="caution">
    <text evidence="8">The sequence shown here is derived from an EMBL/GenBank/DDBJ whole genome shotgun (WGS) entry which is preliminary data.</text>
</comment>
<dbReference type="PROSITE" id="PS51755">
    <property type="entry name" value="OMPR_PHOB"/>
    <property type="match status" value="1"/>
</dbReference>
<dbReference type="SUPFAM" id="SSF52540">
    <property type="entry name" value="P-loop containing nucleoside triphosphate hydrolases"/>
    <property type="match status" value="1"/>
</dbReference>
<sequence length="627" mass="67096">MGPPKQRALLALLSTHRGTVVGPSQIIDGLWGPVAPNTAINGVHTYVAGLRRALDPTRRGRESGGVLLSVAGGYELRLPLEAVDAPQFVQQFTEARRLTAQGHSDAAFDMLGKALGLWRGDALAGVPGPFAALERSRLREMRFSAAEDWIAGMIAAGRSEEAIVVTSEAVAQEPLREKLRWLLMLALYRSGRQAHALQAYGEARCHLRDELGIEPGSELQELHARILAGTVDDSAVRRQIASAGPALVQAPSQAGGERAVLTRMGLCPRQLPPRAHMFTGREAELEQVRALLDQASPARGRATPIVAVDGRPGVGKSALAFELAHELAPRFPDGQLYADLGGTGERPNHPFHALGRLLESLGVSRADLPVDLDGRAMLYRSLLHEKQMMVVLDDAVDMEQIGPLIPQASACLIVTSRRPQRGLVARYGAHRIGLKPLLPAPAAQLLGKLLGGEGAGGRNAAVHRLAELCGYLPLSIRITAAALLEASYAGPERLAALYEDPVTRLDLLTVVGDDGMSLRASLAASYRGLPGETAHLFRLLGRVGLEEIGVPESSQLLGVHSSEVAAQLELLADLGLLERTGAGVYRFDDLTRVFAVECADEEWPARRTPLLRRAAESAPVDGELRTG</sequence>
<dbReference type="Pfam" id="PF03704">
    <property type="entry name" value="BTAD"/>
    <property type="match status" value="1"/>
</dbReference>
<dbReference type="InterPro" id="IPR027417">
    <property type="entry name" value="P-loop_NTPase"/>
</dbReference>
<dbReference type="Proteomes" id="UP001490330">
    <property type="component" value="Unassembled WGS sequence"/>
</dbReference>
<dbReference type="InterPro" id="IPR011990">
    <property type="entry name" value="TPR-like_helical_dom_sf"/>
</dbReference>
<dbReference type="SMART" id="SM01043">
    <property type="entry name" value="BTAD"/>
    <property type="match status" value="1"/>
</dbReference>
<dbReference type="InterPro" id="IPR001867">
    <property type="entry name" value="OmpR/PhoB-type_DNA-bd"/>
</dbReference>
<organism evidence="8 9">
    <name type="scientific">Streptomyces flaveolus</name>
    <dbReference type="NCBI Taxonomy" id="67297"/>
    <lineage>
        <taxon>Bacteria</taxon>
        <taxon>Bacillati</taxon>
        <taxon>Actinomycetota</taxon>
        <taxon>Actinomycetes</taxon>
        <taxon>Kitasatosporales</taxon>
        <taxon>Streptomycetaceae</taxon>
        <taxon>Streptomyces</taxon>
    </lineage>
</organism>
<dbReference type="Pfam" id="PF13191">
    <property type="entry name" value="AAA_16"/>
    <property type="match status" value="1"/>
</dbReference>